<evidence type="ECO:0000313" key="4">
    <source>
        <dbReference type="Proteomes" id="UP000504633"/>
    </source>
</evidence>
<dbReference type="KEGG" id="dhe:111604873"/>
<evidence type="ECO:0000313" key="5">
    <source>
        <dbReference type="RefSeq" id="XP_023178876.2"/>
    </source>
</evidence>
<dbReference type="InterPro" id="IPR014044">
    <property type="entry name" value="CAP_dom"/>
</dbReference>
<dbReference type="RefSeq" id="XP_023178876.2">
    <property type="nucleotide sequence ID" value="XM_023323108.2"/>
</dbReference>
<gene>
    <name evidence="5" type="primary">LOC111604873</name>
    <name evidence="6" type="synonym">LOC115482810</name>
</gene>
<dbReference type="GO" id="GO:0005576">
    <property type="term" value="C:extracellular region"/>
    <property type="evidence" value="ECO:0007669"/>
    <property type="project" value="UniProtKB-SubCell"/>
</dbReference>
<evidence type="ECO:0000259" key="3">
    <source>
        <dbReference type="Pfam" id="PF00188"/>
    </source>
</evidence>
<dbReference type="RefSeq" id="XP_030078834.1">
    <property type="nucleotide sequence ID" value="XM_030222974.1"/>
</dbReference>
<keyword evidence="4" id="KW-1185">Reference proteome</keyword>
<evidence type="ECO:0000256" key="2">
    <source>
        <dbReference type="ARBA" id="ARBA00022525"/>
    </source>
</evidence>
<dbReference type="Pfam" id="PF00188">
    <property type="entry name" value="CAP"/>
    <property type="match status" value="1"/>
</dbReference>
<feature type="domain" description="SCP" evidence="3">
    <location>
        <begin position="95"/>
        <end position="241"/>
    </location>
</feature>
<organism evidence="4 5">
    <name type="scientific">Drosophila hydei</name>
    <name type="common">Fruit fly</name>
    <dbReference type="NCBI Taxonomy" id="7224"/>
    <lineage>
        <taxon>Eukaryota</taxon>
        <taxon>Metazoa</taxon>
        <taxon>Ecdysozoa</taxon>
        <taxon>Arthropoda</taxon>
        <taxon>Hexapoda</taxon>
        <taxon>Insecta</taxon>
        <taxon>Pterygota</taxon>
        <taxon>Neoptera</taxon>
        <taxon>Endopterygota</taxon>
        <taxon>Diptera</taxon>
        <taxon>Brachycera</taxon>
        <taxon>Muscomorpha</taxon>
        <taxon>Ephydroidea</taxon>
        <taxon>Drosophilidae</taxon>
        <taxon>Drosophila</taxon>
    </lineage>
</organism>
<dbReference type="InterPro" id="IPR035940">
    <property type="entry name" value="CAP_sf"/>
</dbReference>
<proteinExistence type="predicted"/>
<keyword evidence="2" id="KW-0964">Secreted</keyword>
<dbReference type="Proteomes" id="UP000504633">
    <property type="component" value="Unplaced"/>
</dbReference>
<sequence>MCMDYKYQMYFGIRVMLLNLTMRVNQLLALLSLLTFLPWFGCLNIRISDEEHCNIRPCYVMNLVCNNNGSIGECQENAYLVAEKEFREDIEQIFNTLRNSVAGGKEYRNLPMAARMGKMYWDNELAKFARLDVQRCQVSPRPLMCSINFNHIGRLVELYGYHSDNRSSATEETIRSITSSWMAQVPSITRYQTLHLPSEFDDQTALLHSALLLIEYNTRFGCAALSYTSNIYTYMILSCIFGTDTQDGQRLYSWGATPGNKCQHRDTRYSNLCARGEKYSYDITRRSFDALRMSKIK</sequence>
<comment type="subcellular location">
    <subcellularLocation>
        <location evidence="1">Secreted</location>
    </subcellularLocation>
</comment>
<dbReference type="OrthoDB" id="43654at2759"/>
<name>A0A6J1MC08_DROHY</name>
<dbReference type="CDD" id="cd05380">
    <property type="entry name" value="CAP_euk"/>
    <property type="match status" value="1"/>
</dbReference>
<reference evidence="5 6" key="1">
    <citation type="submission" date="2025-04" db="UniProtKB">
        <authorList>
            <consortium name="RefSeq"/>
        </authorList>
    </citation>
    <scope>IDENTIFICATION</scope>
    <source>
        <strain evidence="5 6">15085-1641.00</strain>
        <tissue evidence="5 6">Whole body</tissue>
    </source>
</reference>
<accession>A0A6J1MC08</accession>
<dbReference type="SUPFAM" id="SSF55797">
    <property type="entry name" value="PR-1-like"/>
    <property type="match status" value="1"/>
</dbReference>
<evidence type="ECO:0000313" key="6">
    <source>
        <dbReference type="RefSeq" id="XP_030078834.1"/>
    </source>
</evidence>
<dbReference type="AlphaFoldDB" id="A0A6J1MC08"/>
<dbReference type="Gene3D" id="3.40.33.10">
    <property type="entry name" value="CAP"/>
    <property type="match status" value="1"/>
</dbReference>
<dbReference type="KEGG" id="dhe:115482810"/>
<dbReference type="GeneID" id="111604873"/>
<evidence type="ECO:0000256" key="1">
    <source>
        <dbReference type="ARBA" id="ARBA00004613"/>
    </source>
</evidence>
<dbReference type="OMA" id="DNRYCTS"/>
<protein>
    <submittedName>
        <fullName evidence="5 6">Scoloptoxin SSD552</fullName>
    </submittedName>
</protein>